<dbReference type="Proteomes" id="UP001155840">
    <property type="component" value="Unassembled WGS sequence"/>
</dbReference>
<comment type="caution">
    <text evidence="2">The sequence shown here is derived from an EMBL/GenBank/DDBJ whole genome shotgun (WGS) entry which is preliminary data.</text>
</comment>
<dbReference type="EMBL" id="JAANCM010000023">
    <property type="protein sequence ID" value="NHT78937.1"/>
    <property type="molecule type" value="Genomic_DNA"/>
</dbReference>
<feature type="region of interest" description="Disordered" evidence="1">
    <location>
        <begin position="175"/>
        <end position="194"/>
    </location>
</feature>
<name>A0AA43ZL99_9HYPH</name>
<evidence type="ECO:0008006" key="4">
    <source>
        <dbReference type="Google" id="ProtNLM"/>
    </source>
</evidence>
<sequence length="194" mass="21016">MAFTTKWYAADFHFGHAAALSWGLPSRSFASVEDMDKAMIEAVNERLAVSDLLYIVGDFAVSADPDYVAHVFHALKGRKVLLLGNHDVDNKGQVKASLAALPWDVPPAHALETKDGGKRLWLSHYAHRVWPASHYGAFHFYGHSHGNLGPVGLSRDVGVDLPDMGFGPRRFSEITAGMESPPSLAQPPSGEGQG</sequence>
<organism evidence="2 3">
    <name type="scientific">Ferranicluibacter rubi</name>
    <dbReference type="NCBI Taxonomy" id="2715133"/>
    <lineage>
        <taxon>Bacteria</taxon>
        <taxon>Pseudomonadati</taxon>
        <taxon>Pseudomonadota</taxon>
        <taxon>Alphaproteobacteria</taxon>
        <taxon>Hyphomicrobiales</taxon>
        <taxon>Rhizobiaceae</taxon>
        <taxon>Ferranicluibacter</taxon>
    </lineage>
</organism>
<keyword evidence="3" id="KW-1185">Reference proteome</keyword>
<evidence type="ECO:0000313" key="2">
    <source>
        <dbReference type="EMBL" id="NHT78937.1"/>
    </source>
</evidence>
<evidence type="ECO:0000313" key="3">
    <source>
        <dbReference type="Proteomes" id="UP001155840"/>
    </source>
</evidence>
<dbReference type="AlphaFoldDB" id="A0AA43ZL99"/>
<dbReference type="RefSeq" id="WP_167131083.1">
    <property type="nucleotide sequence ID" value="NZ_JAANCM010000023.1"/>
</dbReference>
<dbReference type="InterPro" id="IPR029052">
    <property type="entry name" value="Metallo-depent_PP-like"/>
</dbReference>
<reference evidence="2" key="1">
    <citation type="submission" date="2020-03" db="EMBL/GenBank/DDBJ databases">
        <title>Ferranicluibacter endophyticum gen. nov., sp. nov., a new genus isolated from Rubus ulmifolius Schott. stem.</title>
        <authorList>
            <person name="Roca-Couso R."/>
            <person name="Flores-Felix J.D."/>
            <person name="Igual J.M."/>
            <person name="Rivas R."/>
        </authorList>
    </citation>
    <scope>NUCLEOTIDE SEQUENCE</scope>
    <source>
        <strain evidence="2">CRRU44</strain>
    </source>
</reference>
<protein>
    <recommendedName>
        <fullName evidence="4">Calcineurin-like phosphoesterase domain-containing protein</fullName>
    </recommendedName>
</protein>
<dbReference type="SUPFAM" id="SSF56300">
    <property type="entry name" value="Metallo-dependent phosphatases"/>
    <property type="match status" value="1"/>
</dbReference>
<gene>
    <name evidence="2" type="ORF">G8E10_24875</name>
</gene>
<evidence type="ECO:0000256" key="1">
    <source>
        <dbReference type="SAM" id="MobiDB-lite"/>
    </source>
</evidence>
<accession>A0AA43ZL99</accession>
<dbReference type="Gene3D" id="3.60.21.10">
    <property type="match status" value="1"/>
</dbReference>
<proteinExistence type="predicted"/>